<sequence length="321" mass="35533">MGQYWKLVNIDRREKLLNNDGLKLVEILSGGSLEQLVELIRSPKWVPFSRSTNNIQVSKLNSNKSSLLKLPQEVIDMVVCNLSGDSSENIIYLSLTCVYFFRLLGPLVQSILAEDTAPWAGDRLVLVGDYADGLDVGDICTSDELREFKETEEEHGGNPPYHISDGISDDRVMCTESERARAEPGDLSGNDIRQAGALEQQIRDKLTSEDSKLFDRLTAIAKSTQLDADSSKHAPVLRNLTAKKYVQNDVIAKSDYAYSLGEVVGVFTQWTGDPSGTRDLDCVGGWAGNRFDIATMADVSEDGWTDVSQLAIENLRKGMYE</sequence>
<dbReference type="Proteomes" id="UP001430848">
    <property type="component" value="Unassembled WGS sequence"/>
</dbReference>
<evidence type="ECO:0000313" key="2">
    <source>
        <dbReference type="EMBL" id="KAK7717151.1"/>
    </source>
</evidence>
<gene>
    <name evidence="2" type="ORF">SLS63_010770</name>
</gene>
<proteinExistence type="predicted"/>
<protein>
    <recommendedName>
        <fullName evidence="4">F-box domain-containing protein</fullName>
    </recommendedName>
</protein>
<evidence type="ECO:0000256" key="1">
    <source>
        <dbReference type="SAM" id="MobiDB-lite"/>
    </source>
</evidence>
<evidence type="ECO:0000313" key="3">
    <source>
        <dbReference type="Proteomes" id="UP001430848"/>
    </source>
</evidence>
<organism evidence="2 3">
    <name type="scientific">Diaporthe eres</name>
    <name type="common">Phomopsis oblonga</name>
    <dbReference type="NCBI Taxonomy" id="83184"/>
    <lineage>
        <taxon>Eukaryota</taxon>
        <taxon>Fungi</taxon>
        <taxon>Dikarya</taxon>
        <taxon>Ascomycota</taxon>
        <taxon>Pezizomycotina</taxon>
        <taxon>Sordariomycetes</taxon>
        <taxon>Sordariomycetidae</taxon>
        <taxon>Diaporthales</taxon>
        <taxon>Diaporthaceae</taxon>
        <taxon>Diaporthe</taxon>
        <taxon>Diaporthe eres species complex</taxon>
    </lineage>
</organism>
<name>A0ABR1NW71_DIAER</name>
<evidence type="ECO:0008006" key="4">
    <source>
        <dbReference type="Google" id="ProtNLM"/>
    </source>
</evidence>
<feature type="region of interest" description="Disordered" evidence="1">
    <location>
        <begin position="149"/>
        <end position="168"/>
    </location>
</feature>
<accession>A0ABR1NW71</accession>
<keyword evidence="3" id="KW-1185">Reference proteome</keyword>
<comment type="caution">
    <text evidence="2">The sequence shown here is derived from an EMBL/GenBank/DDBJ whole genome shotgun (WGS) entry which is preliminary data.</text>
</comment>
<dbReference type="EMBL" id="JAKNSF020000093">
    <property type="protein sequence ID" value="KAK7717151.1"/>
    <property type="molecule type" value="Genomic_DNA"/>
</dbReference>
<reference evidence="2 3" key="1">
    <citation type="submission" date="2024-02" db="EMBL/GenBank/DDBJ databases">
        <title>De novo assembly and annotation of 12 fungi associated with fruit tree decline syndrome in Ontario, Canada.</title>
        <authorList>
            <person name="Sulman M."/>
            <person name="Ellouze W."/>
            <person name="Ilyukhin E."/>
        </authorList>
    </citation>
    <scope>NUCLEOTIDE SEQUENCE [LARGE SCALE GENOMIC DNA]</scope>
    <source>
        <strain evidence="2 3">M169</strain>
    </source>
</reference>